<evidence type="ECO:0000256" key="1">
    <source>
        <dbReference type="SAM" id="Phobius"/>
    </source>
</evidence>
<protein>
    <submittedName>
        <fullName evidence="2">Uncharacterized protein</fullName>
    </submittedName>
</protein>
<keyword evidence="1" id="KW-1133">Transmembrane helix</keyword>
<reference evidence="2 3" key="1">
    <citation type="submission" date="2014-11" db="EMBL/GenBank/DDBJ databases">
        <authorList>
            <person name="Zhu J."/>
            <person name="Qi W."/>
            <person name="Song R."/>
        </authorList>
    </citation>
    <scope>NUCLEOTIDE SEQUENCE [LARGE SCALE GENOMIC DNA]</scope>
</reference>
<evidence type="ECO:0000313" key="2">
    <source>
        <dbReference type="EMBL" id="CEL97099.1"/>
    </source>
</evidence>
<accession>A0A0G4EK24</accession>
<keyword evidence="3" id="KW-1185">Reference proteome</keyword>
<organism evidence="2 3">
    <name type="scientific">Vitrella brassicaformis (strain CCMP3155)</name>
    <dbReference type="NCBI Taxonomy" id="1169540"/>
    <lineage>
        <taxon>Eukaryota</taxon>
        <taxon>Sar</taxon>
        <taxon>Alveolata</taxon>
        <taxon>Colpodellida</taxon>
        <taxon>Vitrellaceae</taxon>
        <taxon>Vitrella</taxon>
    </lineage>
</organism>
<dbReference type="InParanoid" id="A0A0G4EK24"/>
<proteinExistence type="predicted"/>
<evidence type="ECO:0000313" key="3">
    <source>
        <dbReference type="Proteomes" id="UP000041254"/>
    </source>
</evidence>
<dbReference type="EMBL" id="CDMY01000253">
    <property type="protein sequence ID" value="CEL97099.1"/>
    <property type="molecule type" value="Genomic_DNA"/>
</dbReference>
<feature type="transmembrane region" description="Helical" evidence="1">
    <location>
        <begin position="63"/>
        <end position="82"/>
    </location>
</feature>
<sequence>MIAAKLSMLMSLYAATWCRYIGEALVVLLLCMDRILIFPTAPQSVSLTIGTPRRSRDAVTRSGGVWSVTVTAIMGSALLSVFP</sequence>
<gene>
    <name evidence="2" type="ORF">Vbra_5070</name>
</gene>
<dbReference type="AlphaFoldDB" id="A0A0G4EK24"/>
<keyword evidence="1" id="KW-0812">Transmembrane</keyword>
<name>A0A0G4EK24_VITBC</name>
<keyword evidence="1" id="KW-0472">Membrane</keyword>
<dbReference type="Proteomes" id="UP000041254">
    <property type="component" value="Unassembled WGS sequence"/>
</dbReference>
<dbReference type="VEuPathDB" id="CryptoDB:Vbra_5070"/>